<dbReference type="SUPFAM" id="SSF52540">
    <property type="entry name" value="P-loop containing nucleoside triphosphate hydrolases"/>
    <property type="match status" value="1"/>
</dbReference>
<proteinExistence type="predicted"/>
<protein>
    <recommendedName>
        <fullName evidence="2">AAA+ ATPase domain-containing protein</fullName>
    </recommendedName>
</protein>
<feature type="region of interest" description="Disordered" evidence="1">
    <location>
        <begin position="1"/>
        <end position="32"/>
    </location>
</feature>
<dbReference type="Proteomes" id="UP000193862">
    <property type="component" value="Unassembled WGS sequence"/>
</dbReference>
<organism evidence="3 4">
    <name type="scientific">Aquimixticola soesokkakensis</name>
    <dbReference type="NCBI Taxonomy" id="1519096"/>
    <lineage>
        <taxon>Bacteria</taxon>
        <taxon>Pseudomonadati</taxon>
        <taxon>Pseudomonadota</taxon>
        <taxon>Alphaproteobacteria</taxon>
        <taxon>Rhodobacterales</taxon>
        <taxon>Paracoccaceae</taxon>
        <taxon>Aquimixticola</taxon>
    </lineage>
</organism>
<evidence type="ECO:0000313" key="4">
    <source>
        <dbReference type="Proteomes" id="UP000193862"/>
    </source>
</evidence>
<dbReference type="Pfam" id="PF08707">
    <property type="entry name" value="PriCT_2"/>
    <property type="match status" value="1"/>
</dbReference>
<dbReference type="InterPro" id="IPR003593">
    <property type="entry name" value="AAA+_ATPase"/>
</dbReference>
<sequence length="711" mass="76860">MKDYFTDLSDLFDWTPPPETENAAPAATGNGVETSAAQKIAFEKYTESATENQGCDVPLAVSMFADVKAQRIEPARLSLRQIHARLTATTAAAKSDLPLVKLGTFGDVRTEKGSLRHDANLLSVSGVEGDYDAGAVTPQDAAERLRQAGIAALIYTTPSHTPEAPRWRVLAPLAREAAPEEREALCARLNGALGGILADESFKPSQSFYFGGLAERPPKSILVEGQTLDCVTGVASIGPAPKPVKSTTDLSDLFREPADRAEIQRALACITLEKGNYFKWLEIGQAIHSDFWGSDEGLAVWNTWSATQIGYKGIKELRQKWRGFKPGGITIGTLFHYAIQNGYERPSNVSIDDFDDLPAHPEPGKPKPSTLTFLTPDECEASPARKYLIKGLLAEKDVACIFGAPGAGKSLIAPFLGYMLTQGNEAFGMRTKAGGVFYVASEDSHGMRGRVKALRKAHGGAQTFKLVEGVSNLLIKESPDYLALKEAVKAERPALIFIDTLAMAFPGLEENSAEAMGRVVAVSRALTRWGAAVVLIHHDTKAEGGTPRGHSLLNGALDVALHVKRDDEQKIIRGRLTKNRNGTCDRDIAFTIATDDFGFDDDGDPLTYPRCNPLTGIPAKVKRLPPQAAAALKILEGMTQPVNRDDWRNACLASDAVCANEDPATRRKAFNRSLETLARDGLVTGDDGFYSIRDGFDDGLSDDDETGRTET</sequence>
<reference evidence="3 4" key="1">
    <citation type="submission" date="2017-03" db="EMBL/GenBank/DDBJ databases">
        <authorList>
            <person name="Afonso C.L."/>
            <person name="Miller P.J."/>
            <person name="Scott M.A."/>
            <person name="Spackman E."/>
            <person name="Goraichik I."/>
            <person name="Dimitrov K.M."/>
            <person name="Suarez D.L."/>
            <person name="Swayne D.E."/>
        </authorList>
    </citation>
    <scope>NUCLEOTIDE SEQUENCE [LARGE SCALE GENOMIC DNA]</scope>
    <source>
        <strain evidence="3 4">CECT 8620</strain>
    </source>
</reference>
<dbReference type="RefSeq" id="WP_085835991.1">
    <property type="nucleotide sequence ID" value="NZ_FWFS01000004.1"/>
</dbReference>
<dbReference type="Pfam" id="PF13481">
    <property type="entry name" value="AAA_25"/>
    <property type="match status" value="1"/>
</dbReference>
<dbReference type="SMART" id="SM00382">
    <property type="entry name" value="AAA"/>
    <property type="match status" value="1"/>
</dbReference>
<dbReference type="EMBL" id="FWFS01000004">
    <property type="protein sequence ID" value="SLN35873.1"/>
    <property type="molecule type" value="Genomic_DNA"/>
</dbReference>
<accession>A0A1Y5SC69</accession>
<dbReference type="OrthoDB" id="8215052at2"/>
<feature type="compositionally biased region" description="Low complexity" evidence="1">
    <location>
        <begin position="20"/>
        <end position="31"/>
    </location>
</feature>
<dbReference type="GO" id="GO:0016817">
    <property type="term" value="F:hydrolase activity, acting on acid anhydrides"/>
    <property type="evidence" value="ECO:0007669"/>
    <property type="project" value="InterPro"/>
</dbReference>
<dbReference type="InterPro" id="IPR014819">
    <property type="entry name" value="PriCT_2"/>
</dbReference>
<dbReference type="Gene3D" id="3.40.50.300">
    <property type="entry name" value="P-loop containing nucleotide triphosphate hydrolases"/>
    <property type="match status" value="1"/>
</dbReference>
<dbReference type="AlphaFoldDB" id="A0A1Y5SC69"/>
<name>A0A1Y5SC69_9RHOB</name>
<evidence type="ECO:0000313" key="3">
    <source>
        <dbReference type="EMBL" id="SLN35873.1"/>
    </source>
</evidence>
<feature type="domain" description="AAA+ ATPase" evidence="2">
    <location>
        <begin position="395"/>
        <end position="567"/>
    </location>
</feature>
<keyword evidence="4" id="KW-1185">Reference proteome</keyword>
<evidence type="ECO:0000259" key="2">
    <source>
        <dbReference type="SMART" id="SM00382"/>
    </source>
</evidence>
<gene>
    <name evidence="3" type="ORF">AQS8620_01259</name>
</gene>
<evidence type="ECO:0000256" key="1">
    <source>
        <dbReference type="SAM" id="MobiDB-lite"/>
    </source>
</evidence>
<dbReference type="InterPro" id="IPR027417">
    <property type="entry name" value="P-loop_NTPase"/>
</dbReference>